<evidence type="ECO:0000256" key="1">
    <source>
        <dbReference type="SAM" id="Phobius"/>
    </source>
</evidence>
<accession>A0A8E5JTV4</accession>
<keyword evidence="1" id="KW-1133">Transmembrane helix</keyword>
<geneLocation type="mitochondrion" evidence="2"/>
<protein>
    <submittedName>
        <fullName evidence="2">ATP synthase F0 subunit 8</fullName>
    </submittedName>
</protein>
<dbReference type="AlphaFoldDB" id="A0A8E5JTV4"/>
<feature type="transmembrane region" description="Helical" evidence="1">
    <location>
        <begin position="12"/>
        <end position="29"/>
    </location>
</feature>
<dbReference type="GeneID" id="68205382"/>
<keyword evidence="1" id="KW-0812">Transmembrane</keyword>
<reference evidence="2" key="1">
    <citation type="submission" date="2021-01" db="EMBL/GenBank/DDBJ databases">
        <authorList>
            <person name="Wei Z."/>
            <person name="Dai R."/>
        </authorList>
    </citation>
    <scope>NUCLEOTIDE SEQUENCE</scope>
</reference>
<gene>
    <name evidence="2" type="primary">ATP8</name>
</gene>
<proteinExistence type="predicted"/>
<keyword evidence="2" id="KW-0496">Mitochondrion</keyword>
<keyword evidence="1" id="KW-0472">Membrane</keyword>
<evidence type="ECO:0000313" key="2">
    <source>
        <dbReference type="EMBL" id="QVD39752.1"/>
    </source>
</evidence>
<dbReference type="RefSeq" id="YP_010180333.1">
    <property type="nucleotide sequence ID" value="NC_058236.1"/>
</dbReference>
<sequence length="50" mass="6306">MPQAMPLNWLELFLMFSLIFLLINIKMYYTNLMKFDNKKMIFNKNNQWKW</sequence>
<organism evidence="2">
    <name type="scientific">Oenopia sauzeti</name>
    <dbReference type="NCBI Taxonomy" id="420097"/>
    <lineage>
        <taxon>Eukaryota</taxon>
        <taxon>Metazoa</taxon>
        <taxon>Ecdysozoa</taxon>
        <taxon>Arthropoda</taxon>
        <taxon>Hexapoda</taxon>
        <taxon>Insecta</taxon>
        <taxon>Pterygota</taxon>
        <taxon>Neoptera</taxon>
        <taxon>Endopterygota</taxon>
        <taxon>Coleoptera</taxon>
        <taxon>Polyphaga</taxon>
        <taxon>Cucujiformia</taxon>
        <taxon>Coccinelloidea</taxon>
        <taxon>Coccinellidae</taxon>
        <taxon>Coccinellinae</taxon>
        <taxon>Coccinellini</taxon>
        <taxon>Oenopia</taxon>
    </lineage>
</organism>
<dbReference type="CTD" id="4509"/>
<dbReference type="EMBL" id="MW530420">
    <property type="protein sequence ID" value="QVD39752.1"/>
    <property type="molecule type" value="Genomic_DNA"/>
</dbReference>
<name>A0A8E5JTV4_9CUCU</name>